<evidence type="ECO:0008006" key="3">
    <source>
        <dbReference type="Google" id="ProtNLM"/>
    </source>
</evidence>
<gene>
    <name evidence="2" type="ORF">HELGO_WM43904</name>
</gene>
<accession>A0A6S6TZC7</accession>
<reference evidence="2" key="1">
    <citation type="submission" date="2020-01" db="EMBL/GenBank/DDBJ databases">
        <authorList>
            <person name="Meier V. D."/>
            <person name="Meier V D."/>
        </authorList>
    </citation>
    <scope>NUCLEOTIDE SEQUENCE</scope>
    <source>
        <strain evidence="2">HLG_WM_MAG_09</strain>
    </source>
</reference>
<organism evidence="2">
    <name type="scientific">uncultured Thiotrichaceae bacterium</name>
    <dbReference type="NCBI Taxonomy" id="298394"/>
    <lineage>
        <taxon>Bacteria</taxon>
        <taxon>Pseudomonadati</taxon>
        <taxon>Pseudomonadota</taxon>
        <taxon>Gammaproteobacteria</taxon>
        <taxon>Thiotrichales</taxon>
        <taxon>Thiotrichaceae</taxon>
        <taxon>environmental samples</taxon>
    </lineage>
</organism>
<feature type="chain" id="PRO_5028178497" description="Lipoprotein" evidence="1">
    <location>
        <begin position="20"/>
        <end position="259"/>
    </location>
</feature>
<dbReference type="Pfam" id="PF11736">
    <property type="entry name" value="DUF3299"/>
    <property type="match status" value="1"/>
</dbReference>
<sequence>MKKYYLLLLCAMLILPACGDEQPKDSAAPVAGKDSSEPVEVVVKAETAMDLQAKSPALLRGSDNKIAVGTPITDLVKPGASPKTVDDQSDVKQIMWEDLIPADFKPEKIMEKYQAQIDEMPEGAPGEKEMFAKIMAEFNAAPSNDLLNGKTVRIPGFVSPLDSKDGIVTDFLLVPYFGSCIHSPPPPVNQTVLVDPLAGKSIPMEGIYEPVWVTGRMTVENKQTDLAMAGYFIEDARLEPYSEPEEETVQEDIEAFMAD</sequence>
<feature type="signal peptide" evidence="1">
    <location>
        <begin position="1"/>
        <end position="19"/>
    </location>
</feature>
<evidence type="ECO:0000313" key="2">
    <source>
        <dbReference type="EMBL" id="CAA6824804.1"/>
    </source>
</evidence>
<proteinExistence type="predicted"/>
<dbReference type="InterPro" id="IPR021727">
    <property type="entry name" value="DUF3299"/>
</dbReference>
<dbReference type="EMBL" id="CACVAT010000397">
    <property type="protein sequence ID" value="CAA6824804.1"/>
    <property type="molecule type" value="Genomic_DNA"/>
</dbReference>
<protein>
    <recommendedName>
        <fullName evidence="3">Lipoprotein</fullName>
    </recommendedName>
</protein>
<dbReference type="Gene3D" id="2.40.50.870">
    <property type="entry name" value="Protein of unknown function (DUF3299)"/>
    <property type="match status" value="1"/>
</dbReference>
<keyword evidence="1" id="KW-0732">Signal</keyword>
<name>A0A6S6TZC7_9GAMM</name>
<evidence type="ECO:0000256" key="1">
    <source>
        <dbReference type="SAM" id="SignalP"/>
    </source>
</evidence>
<dbReference type="AlphaFoldDB" id="A0A6S6TZC7"/>